<reference evidence="2 3" key="3">
    <citation type="journal article" date="2017" name="Mol. Plant Pathol.">
        <title>A gapless genome sequence of the fungus Botrytis cinerea.</title>
        <authorList>
            <person name="Van Kan J.A."/>
            <person name="Stassen J.H."/>
            <person name="Mosbach A."/>
            <person name="Van Der Lee T.A."/>
            <person name="Faino L."/>
            <person name="Farmer A.D."/>
            <person name="Papasotiriou D.G."/>
            <person name="Zhou S."/>
            <person name="Seidl M.F."/>
            <person name="Cottam E."/>
            <person name="Edel D."/>
            <person name="Hahn M."/>
            <person name="Schwartz D.C."/>
            <person name="Dietrich R.A."/>
            <person name="Widdison S."/>
            <person name="Scalliet G."/>
        </authorList>
    </citation>
    <scope>NUCLEOTIDE SEQUENCE [LARGE SCALE GENOMIC DNA]</scope>
    <source>
        <strain evidence="2 3">B05.10</strain>
    </source>
</reference>
<sequence length="570" mass="62509">MSLQSAYKQFLAAPNPSLLTTDASLHFITTLITVHGASDVVKHLNGQNHQLEKKEETFLNTVEGPSSIAAEIHTTIEFKTSGGSYLPGLDDNFLADRTVTFPIIHIVSFDANGKIQQIRQNWDQGSLLKLIDVIGKTGRNWPIRDGKDQIKLIASSVKNTGMSDVSSNMDPLARARGNSKNVLRDPHASLSLFTPREDTGSKSRPAEVPASVSAKPAPRDYHDLFVNKNSSTVDDGPSPPKAGASKKFAPSRLFDADEEEHTPDSPIREKSKDVMYRPNPARYEHFDFTDAPEGEEPERPPTGKGSKGQHKSQWGFDDFKTPQKVVPTKVLRAAEVRHWGNSDDEVLDSPVKFKKTEKPRKDAQTHFEFQDEATPQKDRRIVERPRGQGNNNGLGLYKDILFDENGSETPAKKNTTGLANAKDRTKDFNPHFSMADESPVTGQAPPTHMAEDRAKAVKMMGANWDTYDQSPIEKNAKKENDPASPSRSTSTKEPLSEINKTSQRNQQNTGIKTMGDGMGGSKGAGRSWGFGDDSDGEEAGGLNGVGSKFRNGRPGKAQNQKATGGGFWDF</sequence>
<dbReference type="OrthoDB" id="1162399at2759"/>
<keyword evidence="3" id="KW-1185">Reference proteome</keyword>
<dbReference type="Gene3D" id="3.10.450.50">
    <property type="match status" value="1"/>
</dbReference>
<feature type="region of interest" description="Disordered" evidence="1">
    <location>
        <begin position="343"/>
        <end position="395"/>
    </location>
</feature>
<dbReference type="OMA" id="GKTGRNW"/>
<dbReference type="VEuPathDB" id="FungiDB:Bcin02g03970"/>
<feature type="compositionally biased region" description="Basic and acidic residues" evidence="1">
    <location>
        <begin position="195"/>
        <end position="205"/>
    </location>
</feature>
<dbReference type="EMBL" id="CP009806">
    <property type="protein sequence ID" value="ATZ47074.1"/>
    <property type="molecule type" value="Genomic_DNA"/>
</dbReference>
<feature type="region of interest" description="Disordered" evidence="1">
    <location>
        <begin position="161"/>
        <end position="321"/>
    </location>
</feature>
<accession>A0A384J9S8</accession>
<dbReference type="AlphaFoldDB" id="A0A384J9S8"/>
<reference evidence="2 3" key="2">
    <citation type="journal article" date="2012" name="Eukaryot. Cell">
        <title>Genome update of Botrytis cinerea strains B05.10 and T4.</title>
        <authorList>
            <person name="Staats M."/>
            <person name="van Kan J.A."/>
        </authorList>
    </citation>
    <scope>NUCLEOTIDE SEQUENCE [LARGE SCALE GENOMIC DNA]</scope>
    <source>
        <strain evidence="2 3">B05.10</strain>
    </source>
</reference>
<evidence type="ECO:0000313" key="2">
    <source>
        <dbReference type="EMBL" id="ATZ47074.1"/>
    </source>
</evidence>
<protein>
    <recommendedName>
        <fullName evidence="4">Ntf2-like protein</fullName>
    </recommendedName>
</protein>
<feature type="region of interest" description="Disordered" evidence="1">
    <location>
        <begin position="407"/>
        <end position="570"/>
    </location>
</feature>
<dbReference type="SUPFAM" id="SSF54427">
    <property type="entry name" value="NTF2-like"/>
    <property type="match status" value="1"/>
</dbReference>
<dbReference type="GeneID" id="5434301"/>
<proteinExistence type="predicted"/>
<evidence type="ECO:0000313" key="3">
    <source>
        <dbReference type="Proteomes" id="UP000001798"/>
    </source>
</evidence>
<evidence type="ECO:0000256" key="1">
    <source>
        <dbReference type="SAM" id="MobiDB-lite"/>
    </source>
</evidence>
<gene>
    <name evidence="2" type="ORF">BCIN_02g03970</name>
</gene>
<name>A0A384J9S8_BOTFB</name>
<evidence type="ECO:0008006" key="4">
    <source>
        <dbReference type="Google" id="ProtNLM"/>
    </source>
</evidence>
<reference evidence="2 3" key="1">
    <citation type="journal article" date="2011" name="PLoS Genet.">
        <title>Genomic analysis of the necrotrophic fungal pathogens Sclerotinia sclerotiorum and Botrytis cinerea.</title>
        <authorList>
            <person name="Amselem J."/>
            <person name="Cuomo C.A."/>
            <person name="van Kan J.A."/>
            <person name="Viaud M."/>
            <person name="Benito E.P."/>
            <person name="Couloux A."/>
            <person name="Coutinho P.M."/>
            <person name="de Vries R.P."/>
            <person name="Dyer P.S."/>
            <person name="Fillinger S."/>
            <person name="Fournier E."/>
            <person name="Gout L."/>
            <person name="Hahn M."/>
            <person name="Kohn L."/>
            <person name="Lapalu N."/>
            <person name="Plummer K.M."/>
            <person name="Pradier J.M."/>
            <person name="Quevillon E."/>
            <person name="Sharon A."/>
            <person name="Simon A."/>
            <person name="ten Have A."/>
            <person name="Tudzynski B."/>
            <person name="Tudzynski P."/>
            <person name="Wincker P."/>
            <person name="Andrew M."/>
            <person name="Anthouard V."/>
            <person name="Beever R.E."/>
            <person name="Beffa R."/>
            <person name="Benoit I."/>
            <person name="Bouzid O."/>
            <person name="Brault B."/>
            <person name="Chen Z."/>
            <person name="Choquer M."/>
            <person name="Collemare J."/>
            <person name="Cotton P."/>
            <person name="Danchin E.G."/>
            <person name="Da Silva C."/>
            <person name="Gautier A."/>
            <person name="Giraud C."/>
            <person name="Giraud T."/>
            <person name="Gonzalez C."/>
            <person name="Grossetete S."/>
            <person name="Guldener U."/>
            <person name="Henrissat B."/>
            <person name="Howlett B.J."/>
            <person name="Kodira C."/>
            <person name="Kretschmer M."/>
            <person name="Lappartient A."/>
            <person name="Leroch M."/>
            <person name="Levis C."/>
            <person name="Mauceli E."/>
            <person name="Neuveglise C."/>
            <person name="Oeser B."/>
            <person name="Pearson M."/>
            <person name="Poulain J."/>
            <person name="Poussereau N."/>
            <person name="Quesneville H."/>
            <person name="Rascle C."/>
            <person name="Schumacher J."/>
            <person name="Segurens B."/>
            <person name="Sexton A."/>
            <person name="Silva E."/>
            <person name="Sirven C."/>
            <person name="Soanes D.M."/>
            <person name="Talbot N.J."/>
            <person name="Templeton M."/>
            <person name="Yandava C."/>
            <person name="Yarden O."/>
            <person name="Zeng Q."/>
            <person name="Rollins J.A."/>
            <person name="Lebrun M.H."/>
            <person name="Dickman M."/>
        </authorList>
    </citation>
    <scope>NUCLEOTIDE SEQUENCE [LARGE SCALE GENOMIC DNA]</scope>
    <source>
        <strain evidence="2 3">B05.10</strain>
    </source>
</reference>
<dbReference type="InterPro" id="IPR032710">
    <property type="entry name" value="NTF2-like_dom_sf"/>
</dbReference>
<organism evidence="2 3">
    <name type="scientific">Botryotinia fuckeliana (strain B05.10)</name>
    <name type="common">Noble rot fungus</name>
    <name type="synonym">Botrytis cinerea</name>
    <dbReference type="NCBI Taxonomy" id="332648"/>
    <lineage>
        <taxon>Eukaryota</taxon>
        <taxon>Fungi</taxon>
        <taxon>Dikarya</taxon>
        <taxon>Ascomycota</taxon>
        <taxon>Pezizomycotina</taxon>
        <taxon>Leotiomycetes</taxon>
        <taxon>Helotiales</taxon>
        <taxon>Sclerotiniaceae</taxon>
        <taxon>Botrytis</taxon>
    </lineage>
</organism>
<feature type="compositionally biased region" description="Gly residues" evidence="1">
    <location>
        <begin position="516"/>
        <end position="528"/>
    </location>
</feature>
<feature type="compositionally biased region" description="Polar residues" evidence="1">
    <location>
        <begin position="483"/>
        <end position="511"/>
    </location>
</feature>
<feature type="compositionally biased region" description="Basic and acidic residues" evidence="1">
    <location>
        <begin position="354"/>
        <end position="386"/>
    </location>
</feature>
<dbReference type="RefSeq" id="XP_001553766.1">
    <property type="nucleotide sequence ID" value="XM_001553716.2"/>
</dbReference>
<dbReference type="Proteomes" id="UP000001798">
    <property type="component" value="Chromosome 2"/>
</dbReference>
<feature type="compositionally biased region" description="Basic and acidic residues" evidence="1">
    <location>
        <begin position="262"/>
        <end position="275"/>
    </location>
</feature>